<dbReference type="Pfam" id="PF00155">
    <property type="entry name" value="Aminotran_1_2"/>
    <property type="match status" value="1"/>
</dbReference>
<dbReference type="GO" id="GO:0030170">
    <property type="term" value="F:pyridoxal phosphate binding"/>
    <property type="evidence" value="ECO:0007669"/>
    <property type="project" value="InterPro"/>
</dbReference>
<dbReference type="EC" id="4.4.1.13" evidence="2"/>
<dbReference type="Proteomes" id="UP000460549">
    <property type="component" value="Unassembled WGS sequence"/>
</dbReference>
<dbReference type="CDD" id="cd00609">
    <property type="entry name" value="AAT_like"/>
    <property type="match status" value="1"/>
</dbReference>
<dbReference type="InterPro" id="IPR015424">
    <property type="entry name" value="PyrdxlP-dep_Trfase"/>
</dbReference>
<evidence type="ECO:0000256" key="2">
    <source>
        <dbReference type="ARBA" id="ARBA00012224"/>
    </source>
</evidence>
<feature type="domain" description="Aminotransferase class I/classII large" evidence="6">
    <location>
        <begin position="51"/>
        <end position="398"/>
    </location>
</feature>
<evidence type="ECO:0000313" key="7">
    <source>
        <dbReference type="EMBL" id="MSU06878.1"/>
    </source>
</evidence>
<comment type="caution">
    <text evidence="7">The sequence shown here is derived from an EMBL/GenBank/DDBJ whole genome shotgun (WGS) entry which is preliminary data.</text>
</comment>
<name>A0A7X2TSE5_9SPIO</name>
<keyword evidence="7" id="KW-0032">Aminotransferase</keyword>
<evidence type="ECO:0000256" key="1">
    <source>
        <dbReference type="ARBA" id="ARBA00001933"/>
    </source>
</evidence>
<dbReference type="PANTHER" id="PTHR43525:SF1">
    <property type="entry name" value="PROTEIN MALY"/>
    <property type="match status" value="1"/>
</dbReference>
<dbReference type="InterPro" id="IPR015421">
    <property type="entry name" value="PyrdxlP-dep_Trfase_major"/>
</dbReference>
<dbReference type="InterPro" id="IPR004839">
    <property type="entry name" value="Aminotransferase_I/II_large"/>
</dbReference>
<sequence length="406" mass="46147">MSIFDKAVDRRSSNADKWNKAAINDICGNPNAEAFWVADMDLATSPLIKEALQRETDLSVPGYASHKNMLPYFISFVNHKHGWQLDRANVTYAQGMLHAISLALNMFTNPGDEVLLPYPVYQPFVHLIQNSERVVKRFDLTNECGTFTFDREKYSLISKDCKAIMFCSPHNPSGLVFKKEDLEFILKLAKERGQLVLSDEIHSDLVHPSAKHYPMGYVNKDINATCITFMAPSKTFNVAGEHCAFAIFSDKEMLERYKAVQKRLFLGSEGYFAGTLAEAVYSPENYQFLDDLDKYLEDNAELMRNFFKAECPEVKMGNASASFIVFLDFSEVWPKILEDSKKHPEIYDNDHYILSHFLGHYANLCLNDGSWFGSGYEAFARFNYGTSREEVISALNAIKKAINALN</sequence>
<dbReference type="InterPro" id="IPR015422">
    <property type="entry name" value="PyrdxlP-dep_Trfase_small"/>
</dbReference>
<evidence type="ECO:0000256" key="3">
    <source>
        <dbReference type="ARBA" id="ARBA00022898"/>
    </source>
</evidence>
<dbReference type="Gene3D" id="3.40.640.10">
    <property type="entry name" value="Type I PLP-dependent aspartate aminotransferase-like (Major domain)"/>
    <property type="match status" value="1"/>
</dbReference>
<dbReference type="GO" id="GO:0047804">
    <property type="term" value="F:cysteine-S-conjugate beta-lyase activity"/>
    <property type="evidence" value="ECO:0007669"/>
    <property type="project" value="UniProtKB-EC"/>
</dbReference>
<keyword evidence="7" id="KW-0808">Transferase</keyword>
<dbReference type="GO" id="GO:0008483">
    <property type="term" value="F:transaminase activity"/>
    <property type="evidence" value="ECO:0007669"/>
    <property type="project" value="UniProtKB-KW"/>
</dbReference>
<dbReference type="Gene3D" id="3.90.1150.10">
    <property type="entry name" value="Aspartate Aminotransferase, domain 1"/>
    <property type="match status" value="1"/>
</dbReference>
<dbReference type="RefSeq" id="WP_154426109.1">
    <property type="nucleotide sequence ID" value="NZ_VUNN01000019.1"/>
</dbReference>
<protein>
    <recommendedName>
        <fullName evidence="2">cysteine-S-conjugate beta-lyase</fullName>
        <ecNumber evidence="2">4.4.1.13</ecNumber>
    </recommendedName>
</protein>
<evidence type="ECO:0000313" key="8">
    <source>
        <dbReference type="Proteomes" id="UP000460549"/>
    </source>
</evidence>
<keyword evidence="8" id="KW-1185">Reference proteome</keyword>
<dbReference type="InterPro" id="IPR051798">
    <property type="entry name" value="Class-II_PLP-Dep_Aminotrans"/>
</dbReference>
<evidence type="ECO:0000259" key="6">
    <source>
        <dbReference type="Pfam" id="PF00155"/>
    </source>
</evidence>
<evidence type="ECO:0000256" key="5">
    <source>
        <dbReference type="ARBA" id="ARBA00037974"/>
    </source>
</evidence>
<reference evidence="7 8" key="1">
    <citation type="submission" date="2019-08" db="EMBL/GenBank/DDBJ databases">
        <title>In-depth cultivation of the pig gut microbiome towards novel bacterial diversity and tailored functional studies.</title>
        <authorList>
            <person name="Wylensek D."/>
            <person name="Hitch T.C.A."/>
            <person name="Clavel T."/>
        </authorList>
    </citation>
    <scope>NUCLEOTIDE SEQUENCE [LARGE SCALE GENOMIC DNA]</scope>
    <source>
        <strain evidence="7 8">NM-380-WT-3C1</strain>
    </source>
</reference>
<organism evidence="7 8">
    <name type="scientific">Bullifex porci</name>
    <dbReference type="NCBI Taxonomy" id="2606638"/>
    <lineage>
        <taxon>Bacteria</taxon>
        <taxon>Pseudomonadati</taxon>
        <taxon>Spirochaetota</taxon>
        <taxon>Spirochaetia</taxon>
        <taxon>Spirochaetales</taxon>
        <taxon>Spirochaetaceae</taxon>
        <taxon>Bullifex</taxon>
    </lineage>
</organism>
<evidence type="ECO:0000256" key="4">
    <source>
        <dbReference type="ARBA" id="ARBA00023239"/>
    </source>
</evidence>
<keyword evidence="4" id="KW-0456">Lyase</keyword>
<dbReference type="PANTHER" id="PTHR43525">
    <property type="entry name" value="PROTEIN MALY"/>
    <property type="match status" value="1"/>
</dbReference>
<comment type="cofactor">
    <cofactor evidence="1">
        <name>pyridoxal 5'-phosphate</name>
        <dbReference type="ChEBI" id="CHEBI:597326"/>
    </cofactor>
</comment>
<accession>A0A7X2TSE5</accession>
<proteinExistence type="inferred from homology"/>
<dbReference type="SUPFAM" id="SSF53383">
    <property type="entry name" value="PLP-dependent transferases"/>
    <property type="match status" value="1"/>
</dbReference>
<dbReference type="AlphaFoldDB" id="A0A7X2TSE5"/>
<keyword evidence="3" id="KW-0663">Pyridoxal phosphate</keyword>
<comment type="similarity">
    <text evidence="5">Belongs to the class-II pyridoxal-phosphate-dependent aminotransferase family. MalY/PatB cystathionine beta-lyase subfamily.</text>
</comment>
<gene>
    <name evidence="7" type="ORF">FYJ80_08855</name>
</gene>
<dbReference type="EMBL" id="VUNN01000019">
    <property type="protein sequence ID" value="MSU06878.1"/>
    <property type="molecule type" value="Genomic_DNA"/>
</dbReference>